<dbReference type="Gene3D" id="2.30.40.10">
    <property type="entry name" value="Urease, subunit C, domain 1"/>
    <property type="match status" value="1"/>
</dbReference>
<dbReference type="InterPro" id="IPR011059">
    <property type="entry name" value="Metal-dep_hydrolase_composite"/>
</dbReference>
<organism evidence="3 4">
    <name type="scientific">Sphaerisporangium aureirubrum</name>
    <dbReference type="NCBI Taxonomy" id="1544736"/>
    <lineage>
        <taxon>Bacteria</taxon>
        <taxon>Bacillati</taxon>
        <taxon>Actinomycetota</taxon>
        <taxon>Actinomycetes</taxon>
        <taxon>Streptosporangiales</taxon>
        <taxon>Streptosporangiaceae</taxon>
        <taxon>Sphaerisporangium</taxon>
    </lineage>
</organism>
<protein>
    <submittedName>
        <fullName evidence="3">8-oxoguanine deaminase</fullName>
        <ecNumber evidence="3">3.5.4.32</ecNumber>
    </submittedName>
</protein>
<feature type="domain" description="Amidohydrolase-related" evidence="2">
    <location>
        <begin position="58"/>
        <end position="420"/>
    </location>
</feature>
<name>A0ABW1NQR2_9ACTN</name>
<gene>
    <name evidence="3" type="ORF">ACFP1K_31350</name>
</gene>
<reference evidence="4" key="1">
    <citation type="journal article" date="2019" name="Int. J. Syst. Evol. Microbiol.">
        <title>The Global Catalogue of Microorganisms (GCM) 10K type strain sequencing project: providing services to taxonomists for standard genome sequencing and annotation.</title>
        <authorList>
            <consortium name="The Broad Institute Genomics Platform"/>
            <consortium name="The Broad Institute Genome Sequencing Center for Infectious Disease"/>
            <person name="Wu L."/>
            <person name="Ma J."/>
        </authorList>
    </citation>
    <scope>NUCLEOTIDE SEQUENCE [LARGE SCALE GENOMIC DNA]</scope>
    <source>
        <strain evidence="4">JCM 30346</strain>
    </source>
</reference>
<dbReference type="SUPFAM" id="SSF51556">
    <property type="entry name" value="Metallo-dependent hydrolases"/>
    <property type="match status" value="1"/>
</dbReference>
<comment type="caution">
    <text evidence="3">The sequence shown here is derived from an EMBL/GenBank/DDBJ whole genome shotgun (WGS) entry which is preliminary data.</text>
</comment>
<proteinExistence type="predicted"/>
<evidence type="ECO:0000256" key="1">
    <source>
        <dbReference type="ARBA" id="ARBA00022801"/>
    </source>
</evidence>
<dbReference type="SUPFAM" id="SSF51338">
    <property type="entry name" value="Composite domain of metallo-dependent hydrolases"/>
    <property type="match status" value="1"/>
</dbReference>
<sequence length="463" mass="48669">MTGTRATVVENVAVAPVAGPEISNGYIHIQDGRIAALGPGPAPDVPGAERIDGTGCLATPGLVNTHHHLYQWATQGVAQDATLFEWLTALYQVWAAMDAEVVKGAATAGLGWLALSGCTTTTDHHYVFPKGRGDLFAAEIEAARDIGVRFHPCRGSMDRGVSDGGLPPDEVVETLEEILDATAEAVDTYHDPSPGSMLRVAVAPCSPFSVTARLMTESAALARDKGVRLHTHLCETLDEEEHCLAQMGCAPVDYMEKLGWLGPDVWVAHAVHLRDRDITRFAETGTGSAHCPSSNGRLGAGIARVSELLRAGAPVGLGVDGSASSELTVLSGEMRQALLFQRARYGPAALTARQSLEMATLGGARCLGRADELGSLEPGKLADLVLWRVDGFASAVADPVCALVFGPPPPISRVLVAGKTIVGDAELRTVPQDQAAAAGTKAHHRLLELAATQGHTVSRQVHR</sequence>
<evidence type="ECO:0000259" key="2">
    <source>
        <dbReference type="Pfam" id="PF01979"/>
    </source>
</evidence>
<dbReference type="RefSeq" id="WP_380760115.1">
    <property type="nucleotide sequence ID" value="NZ_JBHSRF010000067.1"/>
</dbReference>
<dbReference type="CDD" id="cd01298">
    <property type="entry name" value="ATZ_TRZ_like"/>
    <property type="match status" value="1"/>
</dbReference>
<dbReference type="Pfam" id="PF01979">
    <property type="entry name" value="Amidohydro_1"/>
    <property type="match status" value="1"/>
</dbReference>
<dbReference type="NCBIfam" id="NF006055">
    <property type="entry name" value="PRK08203.1"/>
    <property type="match status" value="1"/>
</dbReference>
<accession>A0ABW1NQR2</accession>
<keyword evidence="1 3" id="KW-0378">Hydrolase</keyword>
<keyword evidence="4" id="KW-1185">Reference proteome</keyword>
<dbReference type="InterPro" id="IPR032466">
    <property type="entry name" value="Metal_Hydrolase"/>
</dbReference>
<dbReference type="InterPro" id="IPR006680">
    <property type="entry name" value="Amidohydro-rel"/>
</dbReference>
<evidence type="ECO:0000313" key="4">
    <source>
        <dbReference type="Proteomes" id="UP001596137"/>
    </source>
</evidence>
<dbReference type="Gene3D" id="3.20.20.140">
    <property type="entry name" value="Metal-dependent hydrolases"/>
    <property type="match status" value="1"/>
</dbReference>
<dbReference type="Proteomes" id="UP001596137">
    <property type="component" value="Unassembled WGS sequence"/>
</dbReference>
<dbReference type="PANTHER" id="PTHR43794">
    <property type="entry name" value="AMINOHYDROLASE SSNA-RELATED"/>
    <property type="match status" value="1"/>
</dbReference>
<dbReference type="InterPro" id="IPR050287">
    <property type="entry name" value="MTA/SAH_deaminase"/>
</dbReference>
<dbReference type="PANTHER" id="PTHR43794:SF11">
    <property type="entry name" value="AMIDOHYDROLASE-RELATED DOMAIN-CONTAINING PROTEIN"/>
    <property type="match status" value="1"/>
</dbReference>
<dbReference type="EC" id="3.5.4.32" evidence="3"/>
<dbReference type="GO" id="GO:0102127">
    <property type="term" value="F:8-oxoguanine deaminase activity"/>
    <property type="evidence" value="ECO:0007669"/>
    <property type="project" value="UniProtKB-EC"/>
</dbReference>
<dbReference type="EMBL" id="JBHSRF010000067">
    <property type="protein sequence ID" value="MFC6085699.1"/>
    <property type="molecule type" value="Genomic_DNA"/>
</dbReference>
<evidence type="ECO:0000313" key="3">
    <source>
        <dbReference type="EMBL" id="MFC6085699.1"/>
    </source>
</evidence>